<comment type="caution">
    <text evidence="4">The sequence shown here is derived from an EMBL/GenBank/DDBJ whole genome shotgun (WGS) entry which is preliminary data.</text>
</comment>
<dbReference type="GO" id="GO:0006351">
    <property type="term" value="P:DNA-templated transcription"/>
    <property type="evidence" value="ECO:0007669"/>
    <property type="project" value="InterPro"/>
</dbReference>
<proteinExistence type="predicted"/>
<dbReference type="STRING" id="1182545.A0A072PG87"/>
<dbReference type="OrthoDB" id="39175at2759"/>
<dbReference type="RefSeq" id="XP_013261749.1">
    <property type="nucleotide sequence ID" value="XM_013406295.1"/>
</dbReference>
<accession>A0A072PG87</accession>
<dbReference type="Proteomes" id="UP000027920">
    <property type="component" value="Unassembled WGS sequence"/>
</dbReference>
<feature type="domain" description="Xylanolytic transcriptional activator regulatory" evidence="3">
    <location>
        <begin position="144"/>
        <end position="218"/>
    </location>
</feature>
<name>A0A072PG87_9EURO</name>
<dbReference type="GO" id="GO:0008270">
    <property type="term" value="F:zinc ion binding"/>
    <property type="evidence" value="ECO:0007669"/>
    <property type="project" value="InterPro"/>
</dbReference>
<evidence type="ECO:0000259" key="3">
    <source>
        <dbReference type="SMART" id="SM00906"/>
    </source>
</evidence>
<organism evidence="4 5">
    <name type="scientific">Exophiala aquamarina CBS 119918</name>
    <dbReference type="NCBI Taxonomy" id="1182545"/>
    <lineage>
        <taxon>Eukaryota</taxon>
        <taxon>Fungi</taxon>
        <taxon>Dikarya</taxon>
        <taxon>Ascomycota</taxon>
        <taxon>Pezizomycotina</taxon>
        <taxon>Eurotiomycetes</taxon>
        <taxon>Chaetothyriomycetidae</taxon>
        <taxon>Chaetothyriales</taxon>
        <taxon>Herpotrichiellaceae</taxon>
        <taxon>Exophiala</taxon>
    </lineage>
</organism>
<protein>
    <recommendedName>
        <fullName evidence="3">Xylanolytic transcriptional activator regulatory domain-containing protein</fullName>
    </recommendedName>
</protein>
<feature type="region of interest" description="Disordered" evidence="2">
    <location>
        <begin position="442"/>
        <end position="466"/>
    </location>
</feature>
<dbReference type="SMART" id="SM00906">
    <property type="entry name" value="Fungal_trans"/>
    <property type="match status" value="1"/>
</dbReference>
<evidence type="ECO:0000313" key="4">
    <source>
        <dbReference type="EMBL" id="KEF59159.1"/>
    </source>
</evidence>
<evidence type="ECO:0000256" key="1">
    <source>
        <dbReference type="ARBA" id="ARBA00023242"/>
    </source>
</evidence>
<keyword evidence="1" id="KW-0539">Nucleus</keyword>
<keyword evidence="5" id="KW-1185">Reference proteome</keyword>
<dbReference type="PANTHER" id="PTHR46910:SF25">
    <property type="entry name" value="ABC-TRANSPORTER-REGULATING TRANSCRIPTION FACTOR"/>
    <property type="match status" value="1"/>
</dbReference>
<dbReference type="InterPro" id="IPR050987">
    <property type="entry name" value="AtrR-like"/>
</dbReference>
<dbReference type="GeneID" id="25278936"/>
<dbReference type="InterPro" id="IPR007219">
    <property type="entry name" value="XnlR_reg_dom"/>
</dbReference>
<dbReference type="PANTHER" id="PTHR46910">
    <property type="entry name" value="TRANSCRIPTION FACTOR PDR1"/>
    <property type="match status" value="1"/>
</dbReference>
<dbReference type="HOGENOM" id="CLU_016058_2_1_1"/>
<dbReference type="VEuPathDB" id="FungiDB:A1O9_04003"/>
<evidence type="ECO:0000256" key="2">
    <source>
        <dbReference type="SAM" id="MobiDB-lite"/>
    </source>
</evidence>
<dbReference type="AlphaFoldDB" id="A0A072PG87"/>
<dbReference type="CDD" id="cd12148">
    <property type="entry name" value="fungal_TF_MHR"/>
    <property type="match status" value="1"/>
</dbReference>
<dbReference type="GO" id="GO:0003677">
    <property type="term" value="F:DNA binding"/>
    <property type="evidence" value="ECO:0007669"/>
    <property type="project" value="InterPro"/>
</dbReference>
<evidence type="ECO:0000313" key="5">
    <source>
        <dbReference type="Proteomes" id="UP000027920"/>
    </source>
</evidence>
<dbReference type="Pfam" id="PF04082">
    <property type="entry name" value="Fungal_trans"/>
    <property type="match status" value="1"/>
</dbReference>
<reference evidence="4 5" key="1">
    <citation type="submission" date="2013-03" db="EMBL/GenBank/DDBJ databases">
        <title>The Genome Sequence of Exophiala aquamarina CBS 119918.</title>
        <authorList>
            <consortium name="The Broad Institute Genomics Platform"/>
            <person name="Cuomo C."/>
            <person name="de Hoog S."/>
            <person name="Gorbushina A."/>
            <person name="Walker B."/>
            <person name="Young S.K."/>
            <person name="Zeng Q."/>
            <person name="Gargeya S."/>
            <person name="Fitzgerald M."/>
            <person name="Haas B."/>
            <person name="Abouelleil A."/>
            <person name="Allen A.W."/>
            <person name="Alvarado L."/>
            <person name="Arachchi H.M."/>
            <person name="Berlin A.M."/>
            <person name="Chapman S.B."/>
            <person name="Gainer-Dewar J."/>
            <person name="Goldberg J."/>
            <person name="Griggs A."/>
            <person name="Gujja S."/>
            <person name="Hansen M."/>
            <person name="Howarth C."/>
            <person name="Imamovic A."/>
            <person name="Ireland A."/>
            <person name="Larimer J."/>
            <person name="McCowan C."/>
            <person name="Murphy C."/>
            <person name="Pearson M."/>
            <person name="Poon T.W."/>
            <person name="Priest M."/>
            <person name="Roberts A."/>
            <person name="Saif S."/>
            <person name="Shea T."/>
            <person name="Sisk P."/>
            <person name="Sykes S."/>
            <person name="Wortman J."/>
            <person name="Nusbaum C."/>
            <person name="Birren B."/>
        </authorList>
    </citation>
    <scope>NUCLEOTIDE SEQUENCE [LARGE SCALE GENOMIC DNA]</scope>
    <source>
        <strain evidence="4 5">CBS 119918</strain>
    </source>
</reference>
<sequence>MDQLLSPGAGLVLDMRGAEPPEALAWEYVNAFFDNCWEARLGFVSRSDFEAQLQAHFYNETPWCNDHATYALRNVVFAAGFRSLQAQSGTVSYTTAQKDAWQGCFSNALSVLAGLLLSPSQLSAVQALALMACYVESLGRPGFQRILCDNAVRAAVTQGLHREHKQLINTSLDESVKNAWLWWSLYVLEKHIAFVSGTPSVIDDSTITTPIPSEVSMDSNIDMQYLTLALRHTKICSRITRELMSTQARRLSVDALRKTVKEFDQQIKDFLRDLPSRFQIGTLAKLSTDGQRIPHPNQALYLHFSIYGSLLAVHSQFFYPWISSRLVDHDPENLIATQLKASSNIVAEAARKILVALRTLTTDAATPGWLAFSYPIYAHLSLLVYVLRNPTASTTRADLGLLDVCAGHFGYIDFITASAVSISLPRESVNLAAKVVKAAEKRQDEDRAADLDRITDSTRGYIPGKP</sequence>
<dbReference type="EMBL" id="AMGV01000003">
    <property type="protein sequence ID" value="KEF59159.1"/>
    <property type="molecule type" value="Genomic_DNA"/>
</dbReference>
<feature type="compositionally biased region" description="Basic and acidic residues" evidence="2">
    <location>
        <begin position="442"/>
        <end position="456"/>
    </location>
</feature>
<dbReference type="GO" id="GO:0003700">
    <property type="term" value="F:DNA-binding transcription factor activity"/>
    <property type="evidence" value="ECO:0007669"/>
    <property type="project" value="InterPro"/>
</dbReference>
<gene>
    <name evidence="4" type="ORF">A1O9_04003</name>
</gene>